<dbReference type="PANTHER" id="PTHR32322">
    <property type="entry name" value="INNER MEMBRANE TRANSPORTER"/>
    <property type="match status" value="1"/>
</dbReference>
<dbReference type="InterPro" id="IPR000620">
    <property type="entry name" value="EamA_dom"/>
</dbReference>
<feature type="domain" description="EamA" evidence="6">
    <location>
        <begin position="8"/>
        <end position="142"/>
    </location>
</feature>
<feature type="transmembrane region" description="Helical" evidence="5">
    <location>
        <begin position="186"/>
        <end position="204"/>
    </location>
</feature>
<evidence type="ECO:0000256" key="3">
    <source>
        <dbReference type="ARBA" id="ARBA00022989"/>
    </source>
</evidence>
<keyword evidence="8" id="KW-1185">Reference proteome</keyword>
<dbReference type="PANTHER" id="PTHR32322:SF2">
    <property type="entry name" value="EAMA DOMAIN-CONTAINING PROTEIN"/>
    <property type="match status" value="1"/>
</dbReference>
<comment type="caution">
    <text evidence="7">The sequence shown here is derived from an EMBL/GenBank/DDBJ whole genome shotgun (WGS) entry which is preliminary data.</text>
</comment>
<dbReference type="Gene3D" id="1.10.3730.20">
    <property type="match status" value="1"/>
</dbReference>
<dbReference type="Proteomes" id="UP001596407">
    <property type="component" value="Unassembled WGS sequence"/>
</dbReference>
<dbReference type="InterPro" id="IPR037185">
    <property type="entry name" value="EmrE-like"/>
</dbReference>
<evidence type="ECO:0000256" key="5">
    <source>
        <dbReference type="SAM" id="Phobius"/>
    </source>
</evidence>
<gene>
    <name evidence="7" type="ORF">ACFQJ6_23235</name>
</gene>
<dbReference type="InterPro" id="IPR050638">
    <property type="entry name" value="AA-Vitamin_Transporters"/>
</dbReference>
<proteinExistence type="predicted"/>
<feature type="domain" description="EamA" evidence="6">
    <location>
        <begin position="158"/>
        <end position="291"/>
    </location>
</feature>
<feature type="transmembrane region" description="Helical" evidence="5">
    <location>
        <begin position="123"/>
        <end position="142"/>
    </location>
</feature>
<dbReference type="RefSeq" id="WP_276282201.1">
    <property type="nucleotide sequence ID" value="NZ_CP119809.1"/>
</dbReference>
<feature type="transmembrane region" description="Helical" evidence="5">
    <location>
        <begin position="154"/>
        <end position="174"/>
    </location>
</feature>
<evidence type="ECO:0000313" key="8">
    <source>
        <dbReference type="Proteomes" id="UP001596407"/>
    </source>
</evidence>
<evidence type="ECO:0000256" key="1">
    <source>
        <dbReference type="ARBA" id="ARBA00004141"/>
    </source>
</evidence>
<dbReference type="Pfam" id="PF00892">
    <property type="entry name" value="EamA"/>
    <property type="match status" value="2"/>
</dbReference>
<feature type="transmembrane region" description="Helical" evidence="5">
    <location>
        <begin position="250"/>
        <end position="269"/>
    </location>
</feature>
<keyword evidence="4 5" id="KW-0472">Membrane</keyword>
<evidence type="ECO:0000259" key="6">
    <source>
        <dbReference type="Pfam" id="PF00892"/>
    </source>
</evidence>
<feature type="transmembrane region" description="Helical" evidence="5">
    <location>
        <begin position="219"/>
        <end position="238"/>
    </location>
</feature>
<feature type="transmembrane region" description="Helical" evidence="5">
    <location>
        <begin position="275"/>
        <end position="291"/>
    </location>
</feature>
<accession>A0ABD5WTP1</accession>
<reference evidence="7 8" key="1">
    <citation type="journal article" date="2019" name="Int. J. Syst. Evol. Microbiol.">
        <title>The Global Catalogue of Microorganisms (GCM) 10K type strain sequencing project: providing services to taxonomists for standard genome sequencing and annotation.</title>
        <authorList>
            <consortium name="The Broad Institute Genomics Platform"/>
            <consortium name="The Broad Institute Genome Sequencing Center for Infectious Disease"/>
            <person name="Wu L."/>
            <person name="Ma J."/>
        </authorList>
    </citation>
    <scope>NUCLEOTIDE SEQUENCE [LARGE SCALE GENOMIC DNA]</scope>
    <source>
        <strain evidence="7 8">DT72</strain>
    </source>
</reference>
<keyword evidence="3 5" id="KW-1133">Transmembrane helix</keyword>
<dbReference type="SUPFAM" id="SSF103481">
    <property type="entry name" value="Multidrug resistance efflux transporter EmrE"/>
    <property type="match status" value="2"/>
</dbReference>
<evidence type="ECO:0000256" key="4">
    <source>
        <dbReference type="ARBA" id="ARBA00023136"/>
    </source>
</evidence>
<sequence>MTNYRNVALFVALAAVWGSAFMAIKVGLEYFPPVLFAAIRYDIAGVLMLGYAAYAADRWRPRGRGEWTLVLVGASLMIAGYHAFLFVGEGYDSVTSAVAAVVVSLSPVLTTGFARALLPSERLTPAGIAGLLLGLVGVVVLSNPDPNNLVTSSVVGKSLVFAAAGSFALGSVLTRRIDAELPIETMEAWSMVLGAVMMHAVSVARPSESFAAVRWTPEAIGAMAYLSIAASALGFLVYFDLLERLGPIEINLVSYVAPVFAAVSGWWFLGEVIDLTTVGGFLIIFAGFCLMKREALARELPKLRAAVSRQ</sequence>
<name>A0ABD5WTP1_9EURY</name>
<protein>
    <submittedName>
        <fullName evidence="7">DMT family transporter</fullName>
    </submittedName>
</protein>
<feature type="transmembrane region" description="Helical" evidence="5">
    <location>
        <begin position="94"/>
        <end position="116"/>
    </location>
</feature>
<evidence type="ECO:0000256" key="2">
    <source>
        <dbReference type="ARBA" id="ARBA00022692"/>
    </source>
</evidence>
<keyword evidence="2 5" id="KW-0812">Transmembrane</keyword>
<dbReference type="AlphaFoldDB" id="A0ABD5WTP1"/>
<comment type="subcellular location">
    <subcellularLocation>
        <location evidence="1">Membrane</location>
        <topology evidence="1">Multi-pass membrane protein</topology>
    </subcellularLocation>
</comment>
<feature type="transmembrane region" description="Helical" evidence="5">
    <location>
        <begin position="67"/>
        <end position="88"/>
    </location>
</feature>
<organism evidence="7 8">
    <name type="scientific">Halorussus caseinilyticus</name>
    <dbReference type="NCBI Taxonomy" id="3034025"/>
    <lineage>
        <taxon>Archaea</taxon>
        <taxon>Methanobacteriati</taxon>
        <taxon>Methanobacteriota</taxon>
        <taxon>Stenosarchaea group</taxon>
        <taxon>Halobacteria</taxon>
        <taxon>Halobacteriales</taxon>
        <taxon>Haladaptataceae</taxon>
        <taxon>Halorussus</taxon>
    </lineage>
</organism>
<dbReference type="EMBL" id="JBHSZH010000005">
    <property type="protein sequence ID" value="MFC7082553.1"/>
    <property type="molecule type" value="Genomic_DNA"/>
</dbReference>
<evidence type="ECO:0000313" key="7">
    <source>
        <dbReference type="EMBL" id="MFC7082553.1"/>
    </source>
</evidence>
<feature type="transmembrane region" description="Helical" evidence="5">
    <location>
        <begin position="33"/>
        <end position="55"/>
    </location>
</feature>
<dbReference type="GeneID" id="79303978"/>
<dbReference type="GO" id="GO:0016020">
    <property type="term" value="C:membrane"/>
    <property type="evidence" value="ECO:0007669"/>
    <property type="project" value="UniProtKB-SubCell"/>
</dbReference>